<keyword evidence="3" id="KW-1185">Reference proteome</keyword>
<dbReference type="EMBL" id="VANR01000008">
    <property type="protein sequence ID" value="TMM28585.1"/>
    <property type="molecule type" value="Genomic_DNA"/>
</dbReference>
<dbReference type="AlphaFoldDB" id="A0A5S3N092"/>
<protein>
    <recommendedName>
        <fullName evidence="4">DUF676 domain-containing protein</fullName>
    </recommendedName>
</protein>
<sequence>MKRITFLLCFVLLTKLTFAQQQINTTFANQMNTLFGQLDKNKIPHGILIDSGMEFTNLEEFNGVLSSNNYLTINSLEEIYKTLLTSKISNNASGLVSPTVFKNNLKNNRAKGIISLSGLYFKYGKFKSNALTSNLINYTNGRFYDIPNKVPYETKQTFAITPAILKYSGLNFQVKIPSTIFYSNNTNQIQSIQVDFDNGNGYVTIPFNQNISVNYTSEGLKTWKYKLNLTNGTSLYSHSKINIEEGYETYIYGSNNQQRSTSTGVSRYPCKKITATDSYLGKNASVNLTIDYAYGNSQIKKPLIVAEGFDAGVILNPESEFGYSGYAEFKRSLNNSGELYNLLRGYYKEYDIIFVDWDNGVDYLQRNAYALEEIIKWVNQQKSIAGSTEPNVILGQSMGGVIGRWALADMEERGMNHDTRLFISHDAPQQGANIPIAVQYMLRHIDQQFLQTLAGTVVSLFTNVDDVFTLLDTPATKQLLKNRANNYYAIENSEHDNFYNQLKNKGIANSGGYPLYSRNIAISNGSECGDIQDFNPGDDLLNVNESVKLSYLENLITPIALFWGVGHGSFVGSFYGSILNLISTSGKFNVNFNAKAIPYGTENQIYKGKISYTKVILWLVSITTNITDITKNQPNNILPFDSYSGGYYSVSNFIDTSTLPNGVFLRDKFSFIPTASALDIGSNNVVLNNSDYLRSYKNITPPTGIKSSPFDNFSSDIDENLNTQNKPHISFNPRNGDWLAEELDGIQASYTCNFDCNTQPSEISGDNYICDNEIKTYTINVPICMTNGVWSVSPNLTIISQSYNSISVSHNTSNPLNSGYISYSVSNLNFTITKGVIVGAPKINNQGGGYLNVQKIGNVEIYAQQWSVLKANYQPMLFDTGFPYSYSYEWSIPNSQVRNYGNGSQYKEIRPNFSGQLNIGVRVWNNCGCSNWNYFPFEAIYENNGGGPIDLIKQF</sequence>
<accession>A0A5S3N092</accession>
<gene>
    <name evidence="2" type="ORF">FDT66_13340</name>
</gene>
<evidence type="ECO:0008006" key="4">
    <source>
        <dbReference type="Google" id="ProtNLM"/>
    </source>
</evidence>
<evidence type="ECO:0000313" key="3">
    <source>
        <dbReference type="Proteomes" id="UP000307140"/>
    </source>
</evidence>
<evidence type="ECO:0000256" key="1">
    <source>
        <dbReference type="SAM" id="SignalP"/>
    </source>
</evidence>
<feature type="chain" id="PRO_5024351064" description="DUF676 domain-containing protein" evidence="1">
    <location>
        <begin position="20"/>
        <end position="955"/>
    </location>
</feature>
<feature type="signal peptide" evidence="1">
    <location>
        <begin position="1"/>
        <end position="19"/>
    </location>
</feature>
<keyword evidence="1" id="KW-0732">Signal</keyword>
<dbReference type="OrthoDB" id="4535652at2"/>
<comment type="caution">
    <text evidence="2">The sequence shown here is derived from an EMBL/GenBank/DDBJ whole genome shotgun (WGS) entry which is preliminary data.</text>
</comment>
<dbReference type="InterPro" id="IPR029058">
    <property type="entry name" value="AB_hydrolase_fold"/>
</dbReference>
<evidence type="ECO:0000313" key="2">
    <source>
        <dbReference type="EMBL" id="TMM28585.1"/>
    </source>
</evidence>
<dbReference type="SUPFAM" id="SSF53474">
    <property type="entry name" value="alpha/beta-Hydrolases"/>
    <property type="match status" value="1"/>
</dbReference>
<proteinExistence type="predicted"/>
<organism evidence="2 3">
    <name type="scientific">Polaribacter aestuariivivens</name>
    <dbReference type="NCBI Taxonomy" id="2304626"/>
    <lineage>
        <taxon>Bacteria</taxon>
        <taxon>Pseudomonadati</taxon>
        <taxon>Bacteroidota</taxon>
        <taxon>Flavobacteriia</taxon>
        <taxon>Flavobacteriales</taxon>
        <taxon>Flavobacteriaceae</taxon>
    </lineage>
</organism>
<dbReference type="RefSeq" id="WP_138537378.1">
    <property type="nucleotide sequence ID" value="NZ_VANR01000008.1"/>
</dbReference>
<dbReference type="Gene3D" id="3.40.50.1820">
    <property type="entry name" value="alpha/beta hydrolase"/>
    <property type="match status" value="1"/>
</dbReference>
<dbReference type="Proteomes" id="UP000307140">
    <property type="component" value="Unassembled WGS sequence"/>
</dbReference>
<reference evidence="2 3" key="1">
    <citation type="submission" date="2019-05" db="EMBL/GenBank/DDBJ databases">
        <title>Polaribacter aestuariivivens sp. nov., isolated from a tidal flat.</title>
        <authorList>
            <person name="Yoon J.-H."/>
        </authorList>
    </citation>
    <scope>NUCLEOTIDE SEQUENCE [LARGE SCALE GENOMIC DNA]</scope>
    <source>
        <strain evidence="2 3">DBTF-3</strain>
    </source>
</reference>
<name>A0A5S3N092_9FLAO</name>